<dbReference type="AlphaFoldDB" id="A0A485KIU7"/>
<proteinExistence type="predicted"/>
<organism evidence="3 4">
    <name type="scientific">Aphanomyces stellatus</name>
    <dbReference type="NCBI Taxonomy" id="120398"/>
    <lineage>
        <taxon>Eukaryota</taxon>
        <taxon>Sar</taxon>
        <taxon>Stramenopiles</taxon>
        <taxon>Oomycota</taxon>
        <taxon>Saprolegniomycetes</taxon>
        <taxon>Saprolegniales</taxon>
        <taxon>Verrucalvaceae</taxon>
        <taxon>Aphanomyces</taxon>
    </lineage>
</organism>
<feature type="coiled-coil region" evidence="1">
    <location>
        <begin position="82"/>
        <end position="152"/>
    </location>
</feature>
<reference evidence="2" key="2">
    <citation type="submission" date="2019-06" db="EMBL/GenBank/DDBJ databases">
        <title>Genomics analysis of Aphanomyces spp. identifies a new class of oomycete effector associated with host adaptation.</title>
        <authorList>
            <person name="Gaulin E."/>
        </authorList>
    </citation>
    <scope>NUCLEOTIDE SEQUENCE</scope>
    <source>
        <strain evidence="2">CBS 578.67</strain>
    </source>
</reference>
<accession>A0A485KIU7</accession>
<dbReference type="OrthoDB" id="3176171at2759"/>
<evidence type="ECO:0000313" key="2">
    <source>
        <dbReference type="EMBL" id="KAF0701846.1"/>
    </source>
</evidence>
<dbReference type="EMBL" id="VJMH01004880">
    <property type="protein sequence ID" value="KAF0701846.1"/>
    <property type="molecule type" value="Genomic_DNA"/>
</dbReference>
<dbReference type="Proteomes" id="UP000332933">
    <property type="component" value="Unassembled WGS sequence"/>
</dbReference>
<dbReference type="EMBL" id="CAADRA010004901">
    <property type="protein sequence ID" value="VFT84743.1"/>
    <property type="molecule type" value="Genomic_DNA"/>
</dbReference>
<gene>
    <name evidence="3" type="primary">Aste57867_7848</name>
    <name evidence="2" type="ORF">As57867_007818</name>
    <name evidence="3" type="ORF">ASTE57867_7848</name>
</gene>
<evidence type="ECO:0000256" key="1">
    <source>
        <dbReference type="SAM" id="Coils"/>
    </source>
</evidence>
<name>A0A485KIU7_9STRA</name>
<keyword evidence="1" id="KW-0175">Coiled coil</keyword>
<evidence type="ECO:0000313" key="4">
    <source>
        <dbReference type="Proteomes" id="UP000332933"/>
    </source>
</evidence>
<evidence type="ECO:0000313" key="3">
    <source>
        <dbReference type="EMBL" id="VFT84743.1"/>
    </source>
</evidence>
<sequence length="220" mass="25265">MSSSAEQNEAEVARESFLSSLIDENPFRPSLSLEIDMEENDKHIRILQDEMREPDDRLQAEEDRPADLEAQLVVLNDRHAHMEAMEVQINELTDQLTQKTDQLKNTEYNAVRLQTKLNLALMSVDHLLSSPRKQHAVEINHLQQELDATVRQSPKKANHAARSVTIDGSAIDMAHKYLQERTRNAALHSRLQNAISNMQVHCCVRPVMAHGRSERPPWRR</sequence>
<keyword evidence="4" id="KW-1185">Reference proteome</keyword>
<protein>
    <submittedName>
        <fullName evidence="3">Aste57867_7848 protein</fullName>
    </submittedName>
</protein>
<reference evidence="3 4" key="1">
    <citation type="submission" date="2019-03" db="EMBL/GenBank/DDBJ databases">
        <authorList>
            <person name="Gaulin E."/>
            <person name="Dumas B."/>
        </authorList>
    </citation>
    <scope>NUCLEOTIDE SEQUENCE [LARGE SCALE GENOMIC DNA]</scope>
    <source>
        <strain evidence="3">CBS 568.67</strain>
    </source>
</reference>